<feature type="compositionally biased region" description="Low complexity" evidence="1">
    <location>
        <begin position="57"/>
        <end position="76"/>
    </location>
</feature>
<dbReference type="RefSeq" id="XP_064665039.1">
    <property type="nucleotide sequence ID" value="XM_064809895.1"/>
</dbReference>
<reference evidence="2" key="1">
    <citation type="journal article" date="2023" name="Mol. Phylogenet. Evol.">
        <title>Genome-scale phylogeny and comparative genomics of the fungal order Sordariales.</title>
        <authorList>
            <person name="Hensen N."/>
            <person name="Bonometti L."/>
            <person name="Westerberg I."/>
            <person name="Brannstrom I.O."/>
            <person name="Guillou S."/>
            <person name="Cros-Aarteil S."/>
            <person name="Calhoun S."/>
            <person name="Haridas S."/>
            <person name="Kuo A."/>
            <person name="Mondo S."/>
            <person name="Pangilinan J."/>
            <person name="Riley R."/>
            <person name="LaButti K."/>
            <person name="Andreopoulos B."/>
            <person name="Lipzen A."/>
            <person name="Chen C."/>
            <person name="Yan M."/>
            <person name="Daum C."/>
            <person name="Ng V."/>
            <person name="Clum A."/>
            <person name="Steindorff A."/>
            <person name="Ohm R.A."/>
            <person name="Martin F."/>
            <person name="Silar P."/>
            <person name="Natvig D.O."/>
            <person name="Lalanne C."/>
            <person name="Gautier V."/>
            <person name="Ament-Velasquez S.L."/>
            <person name="Kruys A."/>
            <person name="Hutchinson M.I."/>
            <person name="Powell A.J."/>
            <person name="Barry K."/>
            <person name="Miller A.N."/>
            <person name="Grigoriev I.V."/>
            <person name="Debuchy R."/>
            <person name="Gladieux P."/>
            <person name="Hiltunen Thoren M."/>
            <person name="Johannesson H."/>
        </authorList>
    </citation>
    <scope>NUCLEOTIDE SEQUENCE</scope>
    <source>
        <strain evidence="2">CBS 508.74</strain>
    </source>
</reference>
<reference evidence="2" key="2">
    <citation type="submission" date="2023-05" db="EMBL/GenBank/DDBJ databases">
        <authorList>
            <consortium name="Lawrence Berkeley National Laboratory"/>
            <person name="Steindorff A."/>
            <person name="Hensen N."/>
            <person name="Bonometti L."/>
            <person name="Westerberg I."/>
            <person name="Brannstrom I.O."/>
            <person name="Guillou S."/>
            <person name="Cros-Aarteil S."/>
            <person name="Calhoun S."/>
            <person name="Haridas S."/>
            <person name="Kuo A."/>
            <person name="Mondo S."/>
            <person name="Pangilinan J."/>
            <person name="Riley R."/>
            <person name="Labutti K."/>
            <person name="Andreopoulos B."/>
            <person name="Lipzen A."/>
            <person name="Chen C."/>
            <person name="Yanf M."/>
            <person name="Daum C."/>
            <person name="Ng V."/>
            <person name="Clum A."/>
            <person name="Ohm R."/>
            <person name="Martin F."/>
            <person name="Silar P."/>
            <person name="Natvig D."/>
            <person name="Lalanne C."/>
            <person name="Gautier V."/>
            <person name="Ament-Velasquez S.L."/>
            <person name="Kruys A."/>
            <person name="Hutchinson M.I."/>
            <person name="Powell A.J."/>
            <person name="Barry K."/>
            <person name="Miller A.N."/>
            <person name="Grigoriev I.V."/>
            <person name="Debuchy R."/>
            <person name="Gladieux P."/>
            <person name="Thoren M.H."/>
            <person name="Johannesson H."/>
        </authorList>
    </citation>
    <scope>NUCLEOTIDE SEQUENCE</scope>
    <source>
        <strain evidence="2">CBS 508.74</strain>
    </source>
</reference>
<name>A0AAN6QC82_9PEZI</name>
<gene>
    <name evidence="2" type="ORF">N656DRAFT_510208</name>
</gene>
<sequence>MRHILKFDQLVISSAPKPTYLMIPLLGIHPVYLVTNTPVLQLHGEISAPRLHPAAPLPLSTATPPSEADTEAPAAPSRRHSPPIAPPHVFVFLQAILTVLSTGWTSAWLKTTIAALSLWQSRCHQARF</sequence>
<accession>A0AAN6QC82</accession>
<dbReference type="EMBL" id="MU853373">
    <property type="protein sequence ID" value="KAK4107469.1"/>
    <property type="molecule type" value="Genomic_DNA"/>
</dbReference>
<keyword evidence="3" id="KW-1185">Reference proteome</keyword>
<comment type="caution">
    <text evidence="2">The sequence shown here is derived from an EMBL/GenBank/DDBJ whole genome shotgun (WGS) entry which is preliminary data.</text>
</comment>
<dbReference type="Proteomes" id="UP001302812">
    <property type="component" value="Unassembled WGS sequence"/>
</dbReference>
<protein>
    <submittedName>
        <fullName evidence="2">Uncharacterized protein</fullName>
    </submittedName>
</protein>
<dbReference type="GeneID" id="89934019"/>
<evidence type="ECO:0000313" key="3">
    <source>
        <dbReference type="Proteomes" id="UP001302812"/>
    </source>
</evidence>
<organism evidence="2 3">
    <name type="scientific">Canariomyces notabilis</name>
    <dbReference type="NCBI Taxonomy" id="2074819"/>
    <lineage>
        <taxon>Eukaryota</taxon>
        <taxon>Fungi</taxon>
        <taxon>Dikarya</taxon>
        <taxon>Ascomycota</taxon>
        <taxon>Pezizomycotina</taxon>
        <taxon>Sordariomycetes</taxon>
        <taxon>Sordariomycetidae</taxon>
        <taxon>Sordariales</taxon>
        <taxon>Chaetomiaceae</taxon>
        <taxon>Canariomyces</taxon>
    </lineage>
</organism>
<dbReference type="AlphaFoldDB" id="A0AAN6QC82"/>
<evidence type="ECO:0000313" key="2">
    <source>
        <dbReference type="EMBL" id="KAK4107469.1"/>
    </source>
</evidence>
<feature type="region of interest" description="Disordered" evidence="1">
    <location>
        <begin position="57"/>
        <end position="80"/>
    </location>
</feature>
<evidence type="ECO:0000256" key="1">
    <source>
        <dbReference type="SAM" id="MobiDB-lite"/>
    </source>
</evidence>
<proteinExistence type="predicted"/>